<organism evidence="3 4">
    <name type="scientific">Botryobasidium botryosum (strain FD-172 SS1)</name>
    <dbReference type="NCBI Taxonomy" id="930990"/>
    <lineage>
        <taxon>Eukaryota</taxon>
        <taxon>Fungi</taxon>
        <taxon>Dikarya</taxon>
        <taxon>Basidiomycota</taxon>
        <taxon>Agaricomycotina</taxon>
        <taxon>Agaricomycetes</taxon>
        <taxon>Cantharellales</taxon>
        <taxon>Botryobasidiaceae</taxon>
        <taxon>Botryobasidium</taxon>
    </lineage>
</organism>
<keyword evidence="4" id="KW-1185">Reference proteome</keyword>
<dbReference type="Proteomes" id="UP000027195">
    <property type="component" value="Unassembled WGS sequence"/>
</dbReference>
<keyword evidence="2" id="KW-0812">Transmembrane</keyword>
<dbReference type="HOGENOM" id="CLU_778428_0_0_1"/>
<evidence type="ECO:0000256" key="1">
    <source>
        <dbReference type="SAM" id="MobiDB-lite"/>
    </source>
</evidence>
<sequence>MARLWLKLSSTCPITGKTTSADSHAIPLRPSTSLPLPARIWARFRLAYLNSVFRPSRLKILSPTMSPNATVHLEQQALSHTYEASALVYPIHILHPLHRTSFANIGTHILAYIFGVAQTLVIMPVVYFTKFLAKDAEHRPAGPESEPARTDYTLTGNQCYYGDGEGGPLKAARTPKIVPRQAGDLYVVGRVPAVLPTRPKPTRPTSPREHEPVHVFNPFVTAHREALEDERRAEAEERERKAGQAEGEREERERQGQTAHEKMAWETQMMDEAMAREEQACQHCAEQERLYVRPMHVQRQDSLPFSYLVRVDQPGQLPGEGILPPPAYGRPTANVQQYYTPVQAPVNAVPPRESSK</sequence>
<reference evidence="4" key="1">
    <citation type="journal article" date="2014" name="Proc. Natl. Acad. Sci. U.S.A.">
        <title>Extensive sampling of basidiomycete genomes demonstrates inadequacy of the white-rot/brown-rot paradigm for wood decay fungi.</title>
        <authorList>
            <person name="Riley R."/>
            <person name="Salamov A.A."/>
            <person name="Brown D.W."/>
            <person name="Nagy L.G."/>
            <person name="Floudas D."/>
            <person name="Held B.W."/>
            <person name="Levasseur A."/>
            <person name="Lombard V."/>
            <person name="Morin E."/>
            <person name="Otillar R."/>
            <person name="Lindquist E.A."/>
            <person name="Sun H."/>
            <person name="LaButti K.M."/>
            <person name="Schmutz J."/>
            <person name="Jabbour D."/>
            <person name="Luo H."/>
            <person name="Baker S.E."/>
            <person name="Pisabarro A.G."/>
            <person name="Walton J.D."/>
            <person name="Blanchette R.A."/>
            <person name="Henrissat B."/>
            <person name="Martin F."/>
            <person name="Cullen D."/>
            <person name="Hibbett D.S."/>
            <person name="Grigoriev I.V."/>
        </authorList>
    </citation>
    <scope>NUCLEOTIDE SEQUENCE [LARGE SCALE GENOMIC DNA]</scope>
    <source>
        <strain evidence="4">FD-172 SS1</strain>
    </source>
</reference>
<evidence type="ECO:0000256" key="2">
    <source>
        <dbReference type="SAM" id="Phobius"/>
    </source>
</evidence>
<keyword evidence="2" id="KW-1133">Transmembrane helix</keyword>
<evidence type="ECO:0000313" key="3">
    <source>
        <dbReference type="EMBL" id="KDQ06196.1"/>
    </source>
</evidence>
<proteinExistence type="predicted"/>
<gene>
    <name evidence="3" type="ORF">BOTBODRAFT_193167</name>
</gene>
<feature type="transmembrane region" description="Helical" evidence="2">
    <location>
        <begin position="109"/>
        <end position="129"/>
    </location>
</feature>
<dbReference type="AlphaFoldDB" id="A0A067M3N5"/>
<protein>
    <submittedName>
        <fullName evidence="3">Uncharacterized protein</fullName>
    </submittedName>
</protein>
<name>A0A067M3N5_BOTB1</name>
<dbReference type="InParanoid" id="A0A067M3N5"/>
<feature type="region of interest" description="Disordered" evidence="1">
    <location>
        <begin position="229"/>
        <end position="260"/>
    </location>
</feature>
<evidence type="ECO:0000313" key="4">
    <source>
        <dbReference type="Proteomes" id="UP000027195"/>
    </source>
</evidence>
<dbReference type="EMBL" id="KL198149">
    <property type="protein sequence ID" value="KDQ06196.1"/>
    <property type="molecule type" value="Genomic_DNA"/>
</dbReference>
<accession>A0A067M3N5</accession>
<keyword evidence="2" id="KW-0472">Membrane</keyword>